<protein>
    <submittedName>
        <fullName evidence="2">Transcriptional regulator</fullName>
    </submittedName>
</protein>
<organism evidence="2 3">
    <name type="scientific">Asaia bogorensis NBRC 16594</name>
    <dbReference type="NCBI Taxonomy" id="1231624"/>
    <lineage>
        <taxon>Bacteria</taxon>
        <taxon>Pseudomonadati</taxon>
        <taxon>Pseudomonadota</taxon>
        <taxon>Alphaproteobacteria</taxon>
        <taxon>Acetobacterales</taxon>
        <taxon>Acetobacteraceae</taxon>
        <taxon>Asaia</taxon>
    </lineage>
</organism>
<evidence type="ECO:0000313" key="2">
    <source>
        <dbReference type="EMBL" id="GEL54901.1"/>
    </source>
</evidence>
<dbReference type="InterPro" id="IPR013321">
    <property type="entry name" value="Arc_rbn_hlx_hlx"/>
</dbReference>
<keyword evidence="3" id="KW-1185">Reference proteome</keyword>
<dbReference type="GO" id="GO:0006355">
    <property type="term" value="P:regulation of DNA-templated transcription"/>
    <property type="evidence" value="ECO:0007669"/>
    <property type="project" value="InterPro"/>
</dbReference>
<evidence type="ECO:0000256" key="1">
    <source>
        <dbReference type="SAM" id="MobiDB-lite"/>
    </source>
</evidence>
<evidence type="ECO:0000313" key="3">
    <source>
        <dbReference type="Proteomes" id="UP000321287"/>
    </source>
</evidence>
<gene>
    <name evidence="2" type="primary">relB</name>
    <name evidence="2" type="ORF">ABO01nite_29080</name>
</gene>
<comment type="caution">
    <text evidence="2">The sequence shown here is derived from an EMBL/GenBank/DDBJ whole genome shotgun (WGS) entry which is preliminary data.</text>
</comment>
<dbReference type="Gene3D" id="1.10.1220.10">
    <property type="entry name" value="Met repressor-like"/>
    <property type="match status" value="1"/>
</dbReference>
<accession>A0AAN4R7E9</accession>
<name>A0AAN4R7E9_9PROT</name>
<proteinExistence type="predicted"/>
<dbReference type="Pfam" id="PF04221">
    <property type="entry name" value="RelB"/>
    <property type="match status" value="1"/>
</dbReference>
<dbReference type="AlphaFoldDB" id="A0AAN4R7E9"/>
<feature type="region of interest" description="Disordered" evidence="1">
    <location>
        <begin position="66"/>
        <end position="88"/>
    </location>
</feature>
<dbReference type="EMBL" id="BJVS01000010">
    <property type="protein sequence ID" value="GEL54901.1"/>
    <property type="molecule type" value="Genomic_DNA"/>
</dbReference>
<reference evidence="2 3" key="1">
    <citation type="submission" date="2019-07" db="EMBL/GenBank/DDBJ databases">
        <title>Whole genome shotgun sequence of Asaia bogorensis NBRC 16594.</title>
        <authorList>
            <person name="Hosoyama A."/>
            <person name="Uohara A."/>
            <person name="Ohji S."/>
            <person name="Ichikawa N."/>
        </authorList>
    </citation>
    <scope>NUCLEOTIDE SEQUENCE [LARGE SCALE GENOMIC DNA]</scope>
    <source>
        <strain evidence="2 3">NBRC 16594</strain>
    </source>
</reference>
<sequence>MASINFRIENSLKDAAYRRLAELGVTPLELIQQAFEYVAETGKLPVQRAILSDDEHTIVAAMRGQPEAAQGQSGAHTALHTVPGSRSV</sequence>
<dbReference type="Proteomes" id="UP000321287">
    <property type="component" value="Unassembled WGS sequence"/>
</dbReference>
<dbReference type="InterPro" id="IPR007337">
    <property type="entry name" value="RelB/DinJ"/>
</dbReference>
<dbReference type="RefSeq" id="WP_146926894.1">
    <property type="nucleotide sequence ID" value="NZ_BAPU01000048.1"/>
</dbReference>